<name>A0A5C6S3X0_9RHOB</name>
<feature type="domain" description="DUF4440" evidence="1">
    <location>
        <begin position="10"/>
        <end position="111"/>
    </location>
</feature>
<reference evidence="2 3" key="1">
    <citation type="submission" date="2019-08" db="EMBL/GenBank/DDBJ databases">
        <authorList>
            <person name="Ye J."/>
        </authorList>
    </citation>
    <scope>NUCLEOTIDE SEQUENCE [LARGE SCALE GENOMIC DNA]</scope>
    <source>
        <strain evidence="2 3">TK008</strain>
    </source>
</reference>
<organism evidence="2 3">
    <name type="scientific">Paracoccus aurantiacus</name>
    <dbReference type="NCBI Taxonomy" id="2599412"/>
    <lineage>
        <taxon>Bacteria</taxon>
        <taxon>Pseudomonadati</taxon>
        <taxon>Pseudomonadota</taxon>
        <taxon>Alphaproteobacteria</taxon>
        <taxon>Rhodobacterales</taxon>
        <taxon>Paracoccaceae</taxon>
        <taxon>Paracoccus</taxon>
    </lineage>
</organism>
<comment type="caution">
    <text evidence="2">The sequence shown here is derived from an EMBL/GenBank/DDBJ whole genome shotgun (WGS) entry which is preliminary data.</text>
</comment>
<dbReference type="InterPro" id="IPR027843">
    <property type="entry name" value="DUF4440"/>
</dbReference>
<dbReference type="SUPFAM" id="SSF54427">
    <property type="entry name" value="NTF2-like"/>
    <property type="match status" value="1"/>
</dbReference>
<evidence type="ECO:0000313" key="2">
    <source>
        <dbReference type="EMBL" id="TXB68680.1"/>
    </source>
</evidence>
<gene>
    <name evidence="2" type="ORF">FQV27_11900</name>
</gene>
<accession>A0A5C6S3X0</accession>
<keyword evidence="3" id="KW-1185">Reference proteome</keyword>
<dbReference type="RefSeq" id="WP_147098728.1">
    <property type="nucleotide sequence ID" value="NZ_JBHUFH010000012.1"/>
</dbReference>
<dbReference type="Proteomes" id="UP000321562">
    <property type="component" value="Unassembled WGS sequence"/>
</dbReference>
<sequence>MIDPTLFSALKRLEESLWATETRFNNALMERLFSLDFIEFGRSGRRYARAEMLCDERQRQAFDATLHDFSVRSMSKDIALSLYISEVRYPSGTEWANRSSIWDQSKGQWQLRFHQGTPTAPPPDRG</sequence>
<dbReference type="OrthoDB" id="7845843at2"/>
<evidence type="ECO:0000259" key="1">
    <source>
        <dbReference type="Pfam" id="PF14534"/>
    </source>
</evidence>
<protein>
    <submittedName>
        <fullName evidence="2">DUF4440 domain-containing protein</fullName>
    </submittedName>
</protein>
<dbReference type="Gene3D" id="3.10.450.50">
    <property type="match status" value="1"/>
</dbReference>
<dbReference type="AlphaFoldDB" id="A0A5C6S3X0"/>
<dbReference type="InterPro" id="IPR032710">
    <property type="entry name" value="NTF2-like_dom_sf"/>
</dbReference>
<dbReference type="EMBL" id="VOPL01000004">
    <property type="protein sequence ID" value="TXB68680.1"/>
    <property type="molecule type" value="Genomic_DNA"/>
</dbReference>
<proteinExistence type="predicted"/>
<dbReference type="Pfam" id="PF14534">
    <property type="entry name" value="DUF4440"/>
    <property type="match status" value="1"/>
</dbReference>
<evidence type="ECO:0000313" key="3">
    <source>
        <dbReference type="Proteomes" id="UP000321562"/>
    </source>
</evidence>